<dbReference type="AlphaFoldDB" id="A0AA39P6Q9"/>
<dbReference type="Gene3D" id="1.10.600.10">
    <property type="entry name" value="Farnesyl Diphosphate Synthase"/>
    <property type="match status" value="1"/>
</dbReference>
<keyword evidence="3" id="KW-1185">Reference proteome</keyword>
<reference evidence="2" key="1">
    <citation type="submission" date="2023-06" db="EMBL/GenBank/DDBJ databases">
        <authorList>
            <consortium name="Lawrence Berkeley National Laboratory"/>
            <person name="Ahrendt S."/>
            <person name="Sahu N."/>
            <person name="Indic B."/>
            <person name="Wong-Bajracharya J."/>
            <person name="Merenyi Z."/>
            <person name="Ke H.-M."/>
            <person name="Monk M."/>
            <person name="Kocsube S."/>
            <person name="Drula E."/>
            <person name="Lipzen A."/>
            <person name="Balint B."/>
            <person name="Henrissat B."/>
            <person name="Andreopoulos B."/>
            <person name="Martin F.M."/>
            <person name="Harder C.B."/>
            <person name="Rigling D."/>
            <person name="Ford K.L."/>
            <person name="Foster G.D."/>
            <person name="Pangilinan J."/>
            <person name="Papanicolaou A."/>
            <person name="Barry K."/>
            <person name="LaButti K."/>
            <person name="Viragh M."/>
            <person name="Koriabine M."/>
            <person name="Yan M."/>
            <person name="Riley R."/>
            <person name="Champramary S."/>
            <person name="Plett K.L."/>
            <person name="Tsai I.J."/>
            <person name="Slot J."/>
            <person name="Sipos G."/>
            <person name="Plett J."/>
            <person name="Nagy L.G."/>
            <person name="Grigoriev I.V."/>
        </authorList>
    </citation>
    <scope>NUCLEOTIDE SEQUENCE</scope>
    <source>
        <strain evidence="2">HWK02</strain>
    </source>
</reference>
<accession>A0AA39P6Q9</accession>
<evidence type="ECO:0000313" key="3">
    <source>
        <dbReference type="Proteomes" id="UP001175228"/>
    </source>
</evidence>
<proteinExistence type="predicted"/>
<gene>
    <name evidence="2" type="ORF">EDD18DRAFT_1114143</name>
</gene>
<comment type="caution">
    <text evidence="2">The sequence shown here is derived from an EMBL/GenBank/DDBJ whole genome shotgun (WGS) entry which is preliminary data.</text>
</comment>
<dbReference type="Proteomes" id="UP001175228">
    <property type="component" value="Unassembled WGS sequence"/>
</dbReference>
<evidence type="ECO:0000313" key="2">
    <source>
        <dbReference type="EMBL" id="KAK0478615.1"/>
    </source>
</evidence>
<sequence length="295" mass="32130">MGPGIRQDDECERDVGAEIGGGLVASKESVQPIPSSVAFEDGSASFVPTPGKNSKAGLSEMQRRPSSTTLWMLDVLYDTLRVAETGLSLGGLLRAGDEVRDVDQTSHLLLRAFGGVSDVQQQAPALPLGRLDQRRCSVMFLVLLLYRSSTVIQYNSLLTRSRRRRWLCVVAKVAIRSEGSLSSSPSTLLTFLSLLPSSPPGGAAFSNANNAHLSRRYKALGLDIRSEWAKTRNGRSGEIISVIVDTAEIIKGTPPMDVEYLKAAVLGWDIGFLQVFFLVSNDMTDAWITRRSQPF</sequence>
<name>A0AA39P6Q9_9AGAR</name>
<protein>
    <submittedName>
        <fullName evidence="2">Uncharacterized protein</fullName>
    </submittedName>
</protein>
<organism evidence="2 3">
    <name type="scientific">Armillaria luteobubalina</name>
    <dbReference type="NCBI Taxonomy" id="153913"/>
    <lineage>
        <taxon>Eukaryota</taxon>
        <taxon>Fungi</taxon>
        <taxon>Dikarya</taxon>
        <taxon>Basidiomycota</taxon>
        <taxon>Agaricomycotina</taxon>
        <taxon>Agaricomycetes</taxon>
        <taxon>Agaricomycetidae</taxon>
        <taxon>Agaricales</taxon>
        <taxon>Marasmiineae</taxon>
        <taxon>Physalacriaceae</taxon>
        <taxon>Armillaria</taxon>
    </lineage>
</organism>
<feature type="region of interest" description="Disordered" evidence="1">
    <location>
        <begin position="40"/>
        <end position="61"/>
    </location>
</feature>
<dbReference type="InterPro" id="IPR008949">
    <property type="entry name" value="Isoprenoid_synthase_dom_sf"/>
</dbReference>
<dbReference type="EMBL" id="JAUEPU010000095">
    <property type="protein sequence ID" value="KAK0478615.1"/>
    <property type="molecule type" value="Genomic_DNA"/>
</dbReference>
<evidence type="ECO:0000256" key="1">
    <source>
        <dbReference type="SAM" id="MobiDB-lite"/>
    </source>
</evidence>